<name>A0A1J0MFE0_9CAUD</name>
<evidence type="ECO:0000313" key="1">
    <source>
        <dbReference type="EMBL" id="APD19814.1"/>
    </source>
</evidence>
<proteinExistence type="predicted"/>
<accession>A0A1J0MFE0</accession>
<protein>
    <submittedName>
        <fullName evidence="1">Uncharacterized protein</fullName>
    </submittedName>
</protein>
<dbReference type="EMBL" id="KX827368">
    <property type="protein sequence ID" value="APD19814.1"/>
    <property type="molecule type" value="Genomic_DNA"/>
</dbReference>
<gene>
    <name evidence="1" type="ORF">SpT5_066</name>
</gene>
<sequence length="116" mass="13795">MSDLKMTSLKQINEMTLTEFNYRMYALRFDVLKEEYERYKLAFAIRDAAATKNEGTEKEPKEVYRFKSPNDILDYEVNYNRLLDGKEIVFTDELEEVEPENNNFFKAIAEINNSIK</sequence>
<dbReference type="Proteomes" id="UP000221331">
    <property type="component" value="Segment"/>
</dbReference>
<organism evidence="1 2">
    <name type="scientific">Staphylococcus phage SpT5</name>
    <dbReference type="NCBI Taxonomy" id="1913448"/>
    <lineage>
        <taxon>Viruses</taxon>
        <taxon>Duplodnaviria</taxon>
        <taxon>Heunggongvirae</taxon>
        <taxon>Uroviricota</taxon>
        <taxon>Caudoviricetes</taxon>
        <taxon>Coventryvirus</taxon>
        <taxon>Coventryvirus SN8</taxon>
    </lineage>
</organism>
<reference evidence="1 2" key="1">
    <citation type="submission" date="2016-09" db="EMBL/GenBank/DDBJ databases">
        <title>Whole-genome sequencing of Staphylococcus pseudintermedius phages.</title>
        <authorList>
            <person name="Breteau M."/>
            <person name="Kot W."/>
            <person name="Vogensen F.K."/>
            <person name="Moodley A."/>
            <person name="Wellington E.M.H."/>
            <person name="Hodgson D.A."/>
        </authorList>
    </citation>
    <scope>NUCLEOTIDE SEQUENCE [LARGE SCALE GENOMIC DNA]</scope>
</reference>
<evidence type="ECO:0000313" key="2">
    <source>
        <dbReference type="Proteomes" id="UP000221331"/>
    </source>
</evidence>